<evidence type="ECO:0000256" key="2">
    <source>
        <dbReference type="ARBA" id="ARBA00022723"/>
    </source>
</evidence>
<dbReference type="InterPro" id="IPR057657">
    <property type="entry name" value="MAT1_CAK-anch"/>
</dbReference>
<dbReference type="Pfam" id="PF05347">
    <property type="entry name" value="Complex1_LYR"/>
    <property type="match status" value="1"/>
</dbReference>
<dbReference type="Proteomes" id="UP000035681">
    <property type="component" value="Unplaced"/>
</dbReference>
<evidence type="ECO:0000259" key="8">
    <source>
        <dbReference type="Pfam" id="PF25811"/>
    </source>
</evidence>
<organism evidence="9 10">
    <name type="scientific">Strongyloides stercoralis</name>
    <name type="common">Threadworm</name>
    <dbReference type="NCBI Taxonomy" id="6248"/>
    <lineage>
        <taxon>Eukaryota</taxon>
        <taxon>Metazoa</taxon>
        <taxon>Ecdysozoa</taxon>
        <taxon>Nematoda</taxon>
        <taxon>Chromadorea</taxon>
        <taxon>Rhabditida</taxon>
        <taxon>Tylenchina</taxon>
        <taxon>Panagrolaimomorpha</taxon>
        <taxon>Strongyloidoidea</taxon>
        <taxon>Strongyloididae</taxon>
        <taxon>Strongyloides</taxon>
    </lineage>
</organism>
<keyword evidence="4" id="KW-0862">Zinc</keyword>
<evidence type="ECO:0000256" key="4">
    <source>
        <dbReference type="ARBA" id="ARBA00022833"/>
    </source>
</evidence>
<dbReference type="Pfam" id="PF06391">
    <property type="entry name" value="MAT1"/>
    <property type="match status" value="1"/>
</dbReference>
<accession>A0AAF5DG75</accession>
<reference evidence="10" key="1">
    <citation type="submission" date="2024-02" db="UniProtKB">
        <authorList>
            <consortium name="WormBaseParasite"/>
        </authorList>
    </citation>
    <scope>IDENTIFICATION</scope>
</reference>
<proteinExistence type="predicted"/>
<dbReference type="Gene3D" id="3.30.40.10">
    <property type="entry name" value="Zinc/RING finger domain, C3HC4 (zinc finger)"/>
    <property type="match status" value="1"/>
</dbReference>
<evidence type="ECO:0000313" key="9">
    <source>
        <dbReference type="Proteomes" id="UP000035681"/>
    </source>
</evidence>
<evidence type="ECO:0000259" key="6">
    <source>
        <dbReference type="Pfam" id="PF05347"/>
    </source>
</evidence>
<dbReference type="GO" id="GO:0006357">
    <property type="term" value="P:regulation of transcription by RNA polymerase II"/>
    <property type="evidence" value="ECO:0007669"/>
    <property type="project" value="TreeGrafter"/>
</dbReference>
<evidence type="ECO:0000259" key="7">
    <source>
        <dbReference type="Pfam" id="PF06391"/>
    </source>
</evidence>
<dbReference type="PANTHER" id="PTHR12683:SF13">
    <property type="entry name" value="CDK-ACTIVATING KINASE ASSEMBLY FACTOR MAT1"/>
    <property type="match status" value="1"/>
</dbReference>
<evidence type="ECO:0000313" key="10">
    <source>
        <dbReference type="WBParaSite" id="TCONS_00011059.p1"/>
    </source>
</evidence>
<keyword evidence="3" id="KW-0863">Zinc-finger</keyword>
<keyword evidence="9" id="KW-1185">Reference proteome</keyword>
<dbReference type="GO" id="GO:0005675">
    <property type="term" value="C:transcription factor TFIIH holo complex"/>
    <property type="evidence" value="ECO:0007669"/>
    <property type="project" value="InterPro"/>
</dbReference>
<keyword evidence="5" id="KW-0539">Nucleus</keyword>
<evidence type="ECO:0000256" key="5">
    <source>
        <dbReference type="ARBA" id="ARBA00023242"/>
    </source>
</evidence>
<comment type="subcellular location">
    <subcellularLocation>
        <location evidence="1">Nucleus</location>
    </subcellularLocation>
</comment>
<dbReference type="InterPro" id="IPR013083">
    <property type="entry name" value="Znf_RING/FYVE/PHD"/>
</dbReference>
<evidence type="ECO:0000256" key="3">
    <source>
        <dbReference type="ARBA" id="ARBA00022771"/>
    </source>
</evidence>
<dbReference type="CDD" id="cd20264">
    <property type="entry name" value="Complex1_LYR_LYRM4"/>
    <property type="match status" value="1"/>
</dbReference>
<dbReference type="AlphaFoldDB" id="A0AAF5DG75"/>
<sequence>KNLIYKKSILICEMSTLSKANFLKLYRDLIKVSLQFPQYNYRKFFVRRVRDHFEAHKNETDPVKLSNFYQEGNKTLIVLERQANLYKSFDHIKICSNCKSQSDLNPSMKMMINICGHPICNYCVETIWARNSAPCRDCNKILKKHEFWEQQFDDPVIEKENYFRRKVKKIYNLKRDCFPTLEAYNNFLEKIEDLIYNLTYDIDVQAVEEEIAQFAKDNSDIIDQCKRKKDDDQLWIERAINDENNSKSRLFARIEQEKQEKALRDASKIDTKSVIDELKNSSIPADLILERKRKMQADQDAKLQDEERRKKIEKAEKKKYKEYASFTTTRSIGVAYHHKKPQLQINGPCVPSISDIKTTGYLNYIPECSKSAQGGGFSTELGIMKDLFACRVDLFLF</sequence>
<feature type="domain" description="MAT1 centre" evidence="7">
    <location>
        <begin position="142"/>
        <end position="324"/>
    </location>
</feature>
<dbReference type="WBParaSite" id="TCONS_00011059.p1">
    <property type="protein sequence ID" value="TCONS_00011059.p1"/>
    <property type="gene ID" value="XLOC_005052"/>
</dbReference>
<dbReference type="InterPro" id="IPR015877">
    <property type="entry name" value="MAT1_centre"/>
</dbReference>
<dbReference type="InterPro" id="IPR045297">
    <property type="entry name" value="Complex1_LYR_LYRM4"/>
</dbReference>
<dbReference type="PANTHER" id="PTHR12683">
    <property type="entry name" value="CDK-ACTIVATING KINASE ASSEMBLY FACTOR MAT1"/>
    <property type="match status" value="1"/>
</dbReference>
<evidence type="ECO:0000256" key="1">
    <source>
        <dbReference type="ARBA" id="ARBA00004123"/>
    </source>
</evidence>
<dbReference type="GO" id="GO:0061575">
    <property type="term" value="F:cyclin-dependent protein serine/threonine kinase activator activity"/>
    <property type="evidence" value="ECO:0007669"/>
    <property type="project" value="InterPro"/>
</dbReference>
<dbReference type="NCBIfam" id="TIGR00570">
    <property type="entry name" value="cdk7"/>
    <property type="match status" value="1"/>
</dbReference>
<feature type="domain" description="Complex 1 LYR protein" evidence="6">
    <location>
        <begin position="23"/>
        <end position="76"/>
    </location>
</feature>
<dbReference type="InterPro" id="IPR017907">
    <property type="entry name" value="Znf_RING_CS"/>
</dbReference>
<protein>
    <submittedName>
        <fullName evidence="10">MAT1 domain-containing protein</fullName>
    </submittedName>
</protein>
<dbReference type="Pfam" id="PF25811">
    <property type="entry name" value="CAK-anch_MAT1"/>
    <property type="match status" value="1"/>
</dbReference>
<dbReference type="GO" id="GO:0006289">
    <property type="term" value="P:nucleotide-excision repair"/>
    <property type="evidence" value="ECO:0007669"/>
    <property type="project" value="InterPro"/>
</dbReference>
<dbReference type="SUPFAM" id="SSF57850">
    <property type="entry name" value="RING/U-box"/>
    <property type="match status" value="1"/>
</dbReference>
<feature type="domain" description="MAT1 C-terminal CAK anchor" evidence="8">
    <location>
        <begin position="345"/>
        <end position="395"/>
    </location>
</feature>
<dbReference type="PROSITE" id="PS00518">
    <property type="entry name" value="ZF_RING_1"/>
    <property type="match status" value="1"/>
</dbReference>
<keyword evidence="2" id="KW-0479">Metal-binding</keyword>
<dbReference type="GO" id="GO:0008270">
    <property type="term" value="F:zinc ion binding"/>
    <property type="evidence" value="ECO:0007669"/>
    <property type="project" value="UniProtKB-KW"/>
</dbReference>
<dbReference type="InterPro" id="IPR008011">
    <property type="entry name" value="Complex1_LYR_dom"/>
</dbReference>
<dbReference type="GO" id="GO:0016226">
    <property type="term" value="P:iron-sulfur cluster assembly"/>
    <property type="evidence" value="ECO:0007669"/>
    <property type="project" value="InterPro"/>
</dbReference>
<name>A0AAF5DG75_STRER</name>
<dbReference type="InterPro" id="IPR004575">
    <property type="entry name" value="MAT1/Tfb3"/>
</dbReference>